<dbReference type="Gene3D" id="3.40.30.10">
    <property type="entry name" value="Glutaredoxin"/>
    <property type="match status" value="2"/>
</dbReference>
<dbReference type="Gene3D" id="3.10.20.90">
    <property type="entry name" value="Phosphatidylinositol 3-kinase Catalytic Subunit, Chain A, domain 1"/>
    <property type="match status" value="1"/>
</dbReference>
<dbReference type="InterPro" id="IPR029071">
    <property type="entry name" value="Ubiquitin-like_domsf"/>
</dbReference>
<evidence type="ECO:0000256" key="2">
    <source>
        <dbReference type="SAM" id="Coils"/>
    </source>
</evidence>
<keyword evidence="7" id="KW-1185">Reference proteome</keyword>
<dbReference type="InterPro" id="IPR001012">
    <property type="entry name" value="UBX_dom"/>
</dbReference>
<evidence type="ECO:0000313" key="6">
    <source>
        <dbReference type="EMBL" id="CAL4787645.1"/>
    </source>
</evidence>
<feature type="coiled-coil region" evidence="2">
    <location>
        <begin position="195"/>
        <end position="226"/>
    </location>
</feature>
<dbReference type="EMBL" id="CAMXCT010002773">
    <property type="protein sequence ID" value="CAI4000333.1"/>
    <property type="molecule type" value="Genomic_DNA"/>
</dbReference>
<dbReference type="SUPFAM" id="SSF54236">
    <property type="entry name" value="Ubiquitin-like"/>
    <property type="match status" value="1"/>
</dbReference>
<dbReference type="PROSITE" id="PS50033">
    <property type="entry name" value="UBX"/>
    <property type="match status" value="1"/>
</dbReference>
<dbReference type="EMBL" id="CAMXCT030002773">
    <property type="protein sequence ID" value="CAL4787645.1"/>
    <property type="molecule type" value="Genomic_DNA"/>
</dbReference>
<dbReference type="SMART" id="SM00594">
    <property type="entry name" value="UAS"/>
    <property type="match status" value="1"/>
</dbReference>
<dbReference type="GO" id="GO:0043130">
    <property type="term" value="F:ubiquitin binding"/>
    <property type="evidence" value="ECO:0007669"/>
    <property type="project" value="TreeGrafter"/>
</dbReference>
<gene>
    <name evidence="5" type="ORF">C1SCF055_LOCUS26456</name>
</gene>
<proteinExistence type="predicted"/>
<sequence length="542" mass="61041">MPFAMFQCAKSIVQSFTGIASEDFNDFVSQHLEDGSSSSMGSAVSFFEGSFAQALAAAADGGQRTEGRQLLLLWLHQKDDEDAQYLCRSLWADPSIAAELACRVLPWAGDVCRYEAGAVCRAVRAECPGLVLIKVCQEGAPGAIEWPRGSFFQVLYTLPARVSPRELLRVLKSVADQQDLQQQLQRQWQQQLLHLEQFGQNVAKALEEAQATSQRLEELRKCEEEERPCWGALFESRYEVTPHAFHPGGFAEAHHAAMDAKKLLLLWLDSSSSTFDPRIMAEEVFEAFVKEYFVFWPGDAEKWLLPVQLKEMLRLEAPCFVILEPLSVYEVEVFPWSDPRHSAVEWPIGCAWAFLGALQQPELSEDALMAFMSQHGDASVVRLAAKEARRQEEERCREEARRLREEQDQEYQESLQKDQQRSSLSAARRRSAQELPKEATAPRKDGCHLVLRFPCGRRAASWSRIVQGCQERGFTAEQTLSEVYDWADCAGELAALSGGTAFEVPEKFLLATTYPKAVLKDQKKTLRQLKLLPSAVLTVCPE</sequence>
<feature type="compositionally biased region" description="Basic and acidic residues" evidence="3">
    <location>
        <begin position="431"/>
        <end position="440"/>
    </location>
</feature>
<dbReference type="EMBL" id="CAMXCT020002773">
    <property type="protein sequence ID" value="CAL1153708.1"/>
    <property type="molecule type" value="Genomic_DNA"/>
</dbReference>
<evidence type="ECO:0000313" key="7">
    <source>
        <dbReference type="Proteomes" id="UP001152797"/>
    </source>
</evidence>
<dbReference type="OrthoDB" id="1026733at2759"/>
<dbReference type="Pfam" id="PF00789">
    <property type="entry name" value="UBX"/>
    <property type="match status" value="1"/>
</dbReference>
<dbReference type="AlphaFoldDB" id="A0A9P1CYW2"/>
<organism evidence="5">
    <name type="scientific">Cladocopium goreaui</name>
    <dbReference type="NCBI Taxonomy" id="2562237"/>
    <lineage>
        <taxon>Eukaryota</taxon>
        <taxon>Sar</taxon>
        <taxon>Alveolata</taxon>
        <taxon>Dinophyceae</taxon>
        <taxon>Suessiales</taxon>
        <taxon>Symbiodiniaceae</taxon>
        <taxon>Cladocopium</taxon>
    </lineage>
</organism>
<reference evidence="5" key="1">
    <citation type="submission" date="2022-10" db="EMBL/GenBank/DDBJ databases">
        <authorList>
            <person name="Chen Y."/>
            <person name="Dougan E. K."/>
            <person name="Chan C."/>
            <person name="Rhodes N."/>
            <person name="Thang M."/>
        </authorList>
    </citation>
    <scope>NUCLEOTIDE SEQUENCE</scope>
</reference>
<dbReference type="Proteomes" id="UP001152797">
    <property type="component" value="Unassembled WGS sequence"/>
</dbReference>
<dbReference type="InterPro" id="IPR006577">
    <property type="entry name" value="UAS"/>
</dbReference>
<feature type="domain" description="UBX" evidence="4">
    <location>
        <begin position="442"/>
        <end position="539"/>
    </location>
</feature>
<reference evidence="6 7" key="2">
    <citation type="submission" date="2024-05" db="EMBL/GenBank/DDBJ databases">
        <authorList>
            <person name="Chen Y."/>
            <person name="Shah S."/>
            <person name="Dougan E. K."/>
            <person name="Thang M."/>
            <person name="Chan C."/>
        </authorList>
    </citation>
    <scope>NUCLEOTIDE SEQUENCE [LARGE SCALE GENOMIC DNA]</scope>
</reference>
<evidence type="ECO:0000256" key="3">
    <source>
        <dbReference type="SAM" id="MobiDB-lite"/>
    </source>
</evidence>
<evidence type="ECO:0000256" key="1">
    <source>
        <dbReference type="ARBA" id="ARBA00023054"/>
    </source>
</evidence>
<feature type="region of interest" description="Disordered" evidence="3">
    <location>
        <begin position="407"/>
        <end position="440"/>
    </location>
</feature>
<dbReference type="PANTHER" id="PTHR23322:SF1">
    <property type="entry name" value="FAS-ASSOCIATED FACTOR 2"/>
    <property type="match status" value="1"/>
</dbReference>
<dbReference type="GO" id="GO:0005783">
    <property type="term" value="C:endoplasmic reticulum"/>
    <property type="evidence" value="ECO:0007669"/>
    <property type="project" value="TreeGrafter"/>
</dbReference>
<protein>
    <submittedName>
        <fullName evidence="6">UBX domain-containing protein</fullName>
    </submittedName>
</protein>
<comment type="caution">
    <text evidence="5">The sequence shown here is derived from an EMBL/GenBank/DDBJ whole genome shotgun (WGS) entry which is preliminary data.</text>
</comment>
<keyword evidence="1 2" id="KW-0175">Coiled coil</keyword>
<name>A0A9P1CYW2_9DINO</name>
<dbReference type="InterPro" id="IPR050730">
    <property type="entry name" value="UBX_domain-protein"/>
</dbReference>
<dbReference type="GO" id="GO:0036503">
    <property type="term" value="P:ERAD pathway"/>
    <property type="evidence" value="ECO:0007669"/>
    <property type="project" value="TreeGrafter"/>
</dbReference>
<dbReference type="PANTHER" id="PTHR23322">
    <property type="entry name" value="FAS-ASSOCIATED PROTEIN"/>
    <property type="match status" value="1"/>
</dbReference>
<accession>A0A9P1CYW2</accession>
<evidence type="ECO:0000259" key="4">
    <source>
        <dbReference type="PROSITE" id="PS50033"/>
    </source>
</evidence>
<dbReference type="CDD" id="cd01767">
    <property type="entry name" value="UBX"/>
    <property type="match status" value="1"/>
</dbReference>
<evidence type="ECO:0000313" key="5">
    <source>
        <dbReference type="EMBL" id="CAI4000333.1"/>
    </source>
</evidence>